<gene>
    <name evidence="2" type="ORF">FUT82_16350</name>
</gene>
<name>A0AAE6IXL0_TREPH</name>
<accession>A0AAE6IXL0</accession>
<evidence type="ECO:0000313" key="3">
    <source>
        <dbReference type="Proteomes" id="UP000323594"/>
    </source>
</evidence>
<evidence type="ECO:0000313" key="2">
    <source>
        <dbReference type="EMBL" id="QEJ99402.1"/>
    </source>
</evidence>
<dbReference type="NCBIfam" id="NF047328">
    <property type="entry name" value="OMP_TP0733"/>
    <property type="match status" value="1"/>
</dbReference>
<feature type="compositionally biased region" description="Basic and acidic residues" evidence="1">
    <location>
        <begin position="38"/>
        <end position="53"/>
    </location>
</feature>
<dbReference type="Proteomes" id="UP000323594">
    <property type="component" value="Chromosome"/>
</dbReference>
<protein>
    <submittedName>
        <fullName evidence="2">Uncharacterized protein</fullName>
    </submittedName>
</protein>
<dbReference type="GeneID" id="57751795"/>
<organism evidence="2 3">
    <name type="scientific">Treponema phagedenis</name>
    <dbReference type="NCBI Taxonomy" id="162"/>
    <lineage>
        <taxon>Bacteria</taxon>
        <taxon>Pseudomonadati</taxon>
        <taxon>Spirochaetota</taxon>
        <taxon>Spirochaetia</taxon>
        <taxon>Spirochaetales</taxon>
        <taxon>Treponemataceae</taxon>
        <taxon>Treponema</taxon>
    </lineage>
</organism>
<reference evidence="2 3" key="1">
    <citation type="submission" date="2019-08" db="EMBL/GenBank/DDBJ databases">
        <authorList>
            <person name="Kuhnert P."/>
        </authorList>
    </citation>
    <scope>NUCLEOTIDE SEQUENCE [LARGE SCALE GENOMIC DNA]</scope>
    <source>
        <strain evidence="2 3">B36.5</strain>
    </source>
</reference>
<sequence length="225" mass="25844">MKRIFFVLIVWFLCFTNLFSEEISEQETTVQTEPADDTANKKDSSALDKKDEKPESIAVYEPIRKGDQYMKLGITVGFPLFNTSPEKFAVNPKIHPGGGFFLGYAYYLTKGFSLGGEVEFQFYPTLGKNLYFSVPIVFNIGYTFAKNRLRFPLSFGIGGNFQACNATKYFAMLFKPAVGFYYQYLPEWSFGGDIAWNVIPQWYKEKKYNRTGNFLTISIGARYHF</sequence>
<evidence type="ECO:0000256" key="1">
    <source>
        <dbReference type="SAM" id="MobiDB-lite"/>
    </source>
</evidence>
<dbReference type="EMBL" id="CP042817">
    <property type="protein sequence ID" value="QEJ99402.1"/>
    <property type="molecule type" value="Genomic_DNA"/>
</dbReference>
<dbReference type="AlphaFoldDB" id="A0AAE6IXL0"/>
<feature type="region of interest" description="Disordered" evidence="1">
    <location>
        <begin position="26"/>
        <end position="53"/>
    </location>
</feature>
<proteinExistence type="predicted"/>
<dbReference type="RefSeq" id="WP_024752876.1">
    <property type="nucleotide sequence ID" value="NZ_CP027018.1"/>
</dbReference>